<name>A0A926Q4X4_9FLAO</name>
<dbReference type="Pfam" id="PF04717">
    <property type="entry name" value="Phage_base_V"/>
    <property type="match status" value="1"/>
</dbReference>
<dbReference type="InterPro" id="IPR006531">
    <property type="entry name" value="Gp5/Vgr_OB"/>
</dbReference>
<dbReference type="InterPro" id="IPR024079">
    <property type="entry name" value="MetalloPept_cat_dom_sf"/>
</dbReference>
<dbReference type="Gene3D" id="3.40.390.10">
    <property type="entry name" value="Collagenase (Catalytic Domain)"/>
    <property type="match status" value="1"/>
</dbReference>
<dbReference type="Pfam" id="PF05954">
    <property type="entry name" value="Phage_GPD"/>
    <property type="match status" value="1"/>
</dbReference>
<comment type="caution">
    <text evidence="3">The sequence shown here is derived from an EMBL/GenBank/DDBJ whole genome shotgun (WGS) entry which is preliminary data.</text>
</comment>
<dbReference type="SUPFAM" id="SSF55486">
    <property type="entry name" value="Metalloproteases ('zincins'), catalytic domain"/>
    <property type="match status" value="1"/>
</dbReference>
<dbReference type="Gene3D" id="3.55.50.10">
    <property type="entry name" value="Baseplate protein-like domains"/>
    <property type="match status" value="1"/>
</dbReference>
<dbReference type="SUPFAM" id="SSF69279">
    <property type="entry name" value="Phage tail proteins"/>
    <property type="match status" value="1"/>
</dbReference>
<dbReference type="Proteomes" id="UP000653730">
    <property type="component" value="Unassembled WGS sequence"/>
</dbReference>
<proteinExistence type="predicted"/>
<feature type="region of interest" description="Disordered" evidence="1">
    <location>
        <begin position="1025"/>
        <end position="1053"/>
    </location>
</feature>
<evidence type="ECO:0000313" key="3">
    <source>
        <dbReference type="EMBL" id="MBC9798459.1"/>
    </source>
</evidence>
<dbReference type="SUPFAM" id="SSF69255">
    <property type="entry name" value="gp5 N-terminal domain-like"/>
    <property type="match status" value="1"/>
</dbReference>
<organism evidence="3 4">
    <name type="scientific">Sinomicrobium weinanense</name>
    <dbReference type="NCBI Taxonomy" id="2842200"/>
    <lineage>
        <taxon>Bacteria</taxon>
        <taxon>Pseudomonadati</taxon>
        <taxon>Bacteroidota</taxon>
        <taxon>Flavobacteriia</taxon>
        <taxon>Flavobacteriales</taxon>
        <taxon>Flavobacteriaceae</taxon>
        <taxon>Sinomicrobium</taxon>
    </lineage>
</organism>
<evidence type="ECO:0000256" key="1">
    <source>
        <dbReference type="SAM" id="MobiDB-lite"/>
    </source>
</evidence>
<evidence type="ECO:0000313" key="4">
    <source>
        <dbReference type="Proteomes" id="UP000653730"/>
    </source>
</evidence>
<dbReference type="InterPro" id="IPR037026">
    <property type="entry name" value="Vgr_OB-fold_dom_sf"/>
</dbReference>
<evidence type="ECO:0000259" key="2">
    <source>
        <dbReference type="Pfam" id="PF04717"/>
    </source>
</evidence>
<keyword evidence="4" id="KW-1185">Reference proteome</keyword>
<dbReference type="AlphaFoldDB" id="A0A926Q4X4"/>
<sequence length="1053" mass="118565">MQVSGLNGVINDFLQKKVTIQIEGFDASVVYYDLELKEGMASHQEFRFTWQADGNFLAGHEQQMETIADYRGKEILIGFRNTVGQETHRFIGIIEGLYLQDEDGAIPGYTVIGRSRSIVLDDIPQSRTYIREGLQHMLHTVASQAPSDLKIDLSPKHSGAIPYTTQYNETDFAFMQRMARRYGEWFYYDGTGLQFGKTHTTDITLVNGANLRVFVPGASIAPGKVNLTGYDYQQAATFSEQWQRPQQNSDNFLSRRALDSAAQTYGRQNRDHQYVPQARNSMELREMQQLFHQANEAKMATYAGHSDTPLPIGGRITIQKGKAIGEFTVIEVKHRSELKGHYTCAFTALPADIPVPVHTDPFIIQKAESQRALVVANNDPKSMKRVKVQFYWGYESDWIPVITPYGGNGRGIYILPEVGDEVSVDFEGGNVDQPIVRGAVYNGSQKNNYGTANNDLKVLHFRESKIIIDDAKGSIRTEDKAGTIIETDGQGNATVMASKNISLQAENIQLKAGKKVNIQAGDEIRTTSDYHKQRVNKKATLFGDELLFHTRSRLSMESNEVNLAGTEKLMAHSDGQATLNSKGDLFVRGEKGNKMYNQAEEYEKSNPEIDAKVIVHFRPKSGYQGEYGFDWIRNKDTKTPGDVDYKKNVGKYYIKDQKTKKDRKAGDGEITGGKATFKEEGFDGLANSHYTPSLIPWKKDKDGNTEKYYVPWLSLYKDQSVTLNLVIDVQEEPDSMLFKENEHFDISPSTITKGTKTITIKCKKAFDKDQIVEVEAITKNEDGTEDKKTAGKLQVLANKTTYKTKVVFVNVRTMIDGINDRDGLASQSNSNTEQTFLEKYLKQALVETEAQIPVVKLDLTADKSFNKDYVLSSHNAVNLYHSSRKSVIHSYLETEFNDQNSIYKDYYKVFFFGDNGGYIDKKGNYQGLNGAAQAIGSNNVVLFATHNTSTTTHELLHAMGLYHSFNSTGAPHAYKYRQTENIMDYSHQVGVDRISTWKWQWGILRSNTKKLEKLSTPEEALNDIATKPVQSLPLNKPKGNNLDKETSEIRLSR</sequence>
<gene>
    <name evidence="3" type="ORF">IBL28_21005</name>
</gene>
<feature type="compositionally biased region" description="Basic and acidic residues" evidence="1">
    <location>
        <begin position="1041"/>
        <end position="1053"/>
    </location>
</feature>
<dbReference type="RefSeq" id="WP_187967575.1">
    <property type="nucleotide sequence ID" value="NZ_JACVDC010000120.1"/>
</dbReference>
<dbReference type="Gene3D" id="2.30.110.50">
    <property type="match status" value="1"/>
</dbReference>
<reference evidence="3 4" key="1">
    <citation type="submission" date="2020-09" db="EMBL/GenBank/DDBJ databases">
        <title>Sinomicrobium weinanense sp. nov., a halophilic bacteria isolated from saline-alkali soil.</title>
        <authorList>
            <person name="Wu P."/>
            <person name="Ren H."/>
            <person name="Mei Y."/>
            <person name="Liang Y."/>
            <person name="Chen Z."/>
        </authorList>
    </citation>
    <scope>NUCLEOTIDE SEQUENCE [LARGE SCALE GENOMIC DNA]</scope>
    <source>
        <strain evidence="3 4">FJxs</strain>
    </source>
</reference>
<dbReference type="EMBL" id="JACVDC010000120">
    <property type="protein sequence ID" value="MBC9798459.1"/>
    <property type="molecule type" value="Genomic_DNA"/>
</dbReference>
<dbReference type="Gene3D" id="2.40.50.230">
    <property type="entry name" value="Gp5 N-terminal domain"/>
    <property type="match status" value="1"/>
</dbReference>
<dbReference type="SUPFAM" id="SSF69349">
    <property type="entry name" value="Phage fibre proteins"/>
    <property type="match status" value="1"/>
</dbReference>
<accession>A0A926Q4X4</accession>
<dbReference type="GO" id="GO:0008237">
    <property type="term" value="F:metallopeptidase activity"/>
    <property type="evidence" value="ECO:0007669"/>
    <property type="project" value="InterPro"/>
</dbReference>
<feature type="domain" description="Gp5/Type VI secretion system Vgr protein OB-fold" evidence="2">
    <location>
        <begin position="370"/>
        <end position="441"/>
    </location>
</feature>
<protein>
    <recommendedName>
        <fullName evidence="2">Gp5/Type VI secretion system Vgr protein OB-fold domain-containing protein</fullName>
    </recommendedName>
</protein>